<feature type="chain" id="PRO_5031318707" evidence="1">
    <location>
        <begin position="27"/>
        <end position="899"/>
    </location>
</feature>
<feature type="domain" description="SLH" evidence="2">
    <location>
        <begin position="179"/>
        <end position="242"/>
    </location>
</feature>
<organism evidence="3 4">
    <name type="scientific">Paenibacillus lutrae</name>
    <dbReference type="NCBI Taxonomy" id="2078573"/>
    <lineage>
        <taxon>Bacteria</taxon>
        <taxon>Bacillati</taxon>
        <taxon>Bacillota</taxon>
        <taxon>Bacilli</taxon>
        <taxon>Bacillales</taxon>
        <taxon>Paenibacillaceae</taxon>
        <taxon>Paenibacillus</taxon>
    </lineage>
</organism>
<evidence type="ECO:0000313" key="3">
    <source>
        <dbReference type="EMBL" id="MVP02323.1"/>
    </source>
</evidence>
<proteinExistence type="predicted"/>
<dbReference type="PROSITE" id="PS51272">
    <property type="entry name" value="SLH"/>
    <property type="match status" value="2"/>
</dbReference>
<reference evidence="3 4" key="1">
    <citation type="journal article" date="2019" name="Microorganisms">
        <title>Paenibacillus lutrae sp. nov., A Chitinolytic Species Isolated from A River Otter in Castril Natural Park, Granada, Spain.</title>
        <authorList>
            <person name="Rodriguez M."/>
            <person name="Reina J.C."/>
            <person name="Bejar V."/>
            <person name="Llamas I."/>
        </authorList>
    </citation>
    <scope>NUCLEOTIDE SEQUENCE [LARGE SCALE GENOMIC DNA]</scope>
    <source>
        <strain evidence="3 4">N10</strain>
    </source>
</reference>
<dbReference type="OrthoDB" id="2611444at2"/>
<dbReference type="Pfam" id="PF00395">
    <property type="entry name" value="SLH"/>
    <property type="match status" value="2"/>
</dbReference>
<protein>
    <submittedName>
        <fullName evidence="3">S-layer homology domain-containing protein</fullName>
    </submittedName>
</protein>
<dbReference type="Proteomes" id="UP000490800">
    <property type="component" value="Unassembled WGS sequence"/>
</dbReference>
<feature type="domain" description="SLH" evidence="2">
    <location>
        <begin position="45"/>
        <end position="108"/>
    </location>
</feature>
<dbReference type="RefSeq" id="WP_157338688.1">
    <property type="nucleotide sequence ID" value="NZ_RHLK01000021.1"/>
</dbReference>
<accession>A0A7X3FM83</accession>
<comment type="caution">
    <text evidence="3">The sequence shown here is derived from an EMBL/GenBank/DDBJ whole genome shotgun (WGS) entry which is preliminary data.</text>
</comment>
<keyword evidence="4" id="KW-1185">Reference proteome</keyword>
<name>A0A7X3FM83_9BACL</name>
<keyword evidence="1" id="KW-0732">Signal</keyword>
<evidence type="ECO:0000259" key="2">
    <source>
        <dbReference type="PROSITE" id="PS51272"/>
    </source>
</evidence>
<gene>
    <name evidence="3" type="ORF">EDM21_22835</name>
</gene>
<feature type="signal peptide" evidence="1">
    <location>
        <begin position="1"/>
        <end position="26"/>
    </location>
</feature>
<dbReference type="InterPro" id="IPR001119">
    <property type="entry name" value="SLH_dom"/>
</dbReference>
<evidence type="ECO:0000256" key="1">
    <source>
        <dbReference type="SAM" id="SignalP"/>
    </source>
</evidence>
<dbReference type="EMBL" id="RHLK01000021">
    <property type="protein sequence ID" value="MVP02323.1"/>
    <property type="molecule type" value="Genomic_DNA"/>
</dbReference>
<dbReference type="AlphaFoldDB" id="A0A7X3FM83"/>
<evidence type="ECO:0000313" key="4">
    <source>
        <dbReference type="Proteomes" id="UP000490800"/>
    </source>
</evidence>
<sequence>MKKNKTAMLLAGALIASSISLSPAYADQTSGETSSSAQESIAAALKMNFPDVVNTHWALRHITKLTLEGIVEGDEFGNYRPEASISQQDVIIMAVRTLGLDSSIDSKATYNLPLKVDTYAQAYVAAAIEHKLISVEEETDKAAASKNWGSKTASREWVAKLTIRAIGQQETADNLGTESPAYTDLKSISDWAKPYISAASVLGIVDGFEDNTFRPKGEVTRAQMATFLSRAERHSKNLSPRVVRGYVNHISSDKISLFDDKGRTSTYTIKPETVFYGNKNDQAIESSGLAYTYQVSLVQQGGTAYYAEILKDDDRSEKVTGTLLHIKDRKMTMDNFEVYEIGSNALVLDAAGAESSLSSLVIGSKLELRRNSITGGKEYGQVIVKEIPVNKASTGTVQSISGDSVAIVDAQTGKAETYTLSKSSTIVDADNRLVEKSAIRVGDSISYTVEASQITQLRIVKTQTGVSKTVQGKFSSLSSDKTGIFYRDEKDGYAAGNLAPNVQVIIDGVASPSLYDLEEGDQLSMDIANDQIVKITVTNRSISSVLFATFIRFDSKYNQFNVQHADGTPGAYTISDNTIITFAGNSLPFKNYPGFGSLFTEGKKVDLKVSKNKVTAIQLSLDVSGVITQINTVTNEMSIRASNGQSFTFKMYSPQVEIPNKSGATIADLKIGDQVTAAIDYNQTGVTKVTVDSSSLMRVQYVNSSQQVTAVNEQGSGSTYSLTNAKIVKSDGTAAVAADIQADDYLFVSFKGGVVIRAEIVSPARGQVTNVDPVNGNLTIQEPTGRIQMFTLGTDDVVKNGSSVISLNAIKAGDRVQVVSQSNDKVSVQLATAMTKTFGSYEYNVNQIEFGTEGSTERYNIHRSAYYHKGSETLSASSFNKGDSVKVYVVDNKIVEMEK</sequence>